<accession>A0A0W4ZR98</accession>
<reference evidence="8" key="1">
    <citation type="journal article" date="2016" name="Nat. Commun.">
        <title>Genome analysis of three Pneumocystis species reveals adaptation mechanisms to life exclusively in mammalian hosts.</title>
        <authorList>
            <person name="Ma L."/>
            <person name="Chen Z."/>
            <person name="Huang D.W."/>
            <person name="Kutty G."/>
            <person name="Ishihara M."/>
            <person name="Wang H."/>
            <person name="Abouelleil A."/>
            <person name="Bishop L."/>
            <person name="Davey E."/>
            <person name="Deng R."/>
            <person name="Deng X."/>
            <person name="Fan L."/>
            <person name="Fantoni G."/>
            <person name="Fitzgerald M."/>
            <person name="Gogineni E."/>
            <person name="Goldberg J.M."/>
            <person name="Handley G."/>
            <person name="Hu X."/>
            <person name="Huber C."/>
            <person name="Jiao X."/>
            <person name="Jones K."/>
            <person name="Levin J.Z."/>
            <person name="Liu Y."/>
            <person name="Macdonald P."/>
            <person name="Melnikov A."/>
            <person name="Raley C."/>
            <person name="Sassi M."/>
            <person name="Sherman B.T."/>
            <person name="Song X."/>
            <person name="Sykes S."/>
            <person name="Tran B."/>
            <person name="Walsh L."/>
            <person name="Xia Y."/>
            <person name="Yang J."/>
            <person name="Young S."/>
            <person name="Zeng Q."/>
            <person name="Zheng X."/>
            <person name="Stephens R."/>
            <person name="Nusbaum C."/>
            <person name="Birren B.W."/>
            <person name="Azadi P."/>
            <person name="Lempicki R.A."/>
            <person name="Cuomo C.A."/>
            <person name="Kovacs J.A."/>
        </authorList>
    </citation>
    <scope>NUCLEOTIDE SEQUENCE [LARGE SCALE GENOMIC DNA]</scope>
    <source>
        <strain evidence="8">RU7</strain>
    </source>
</reference>
<keyword evidence="5" id="KW-0539">Nucleus</keyword>
<dbReference type="eggNOG" id="KOG2228">
    <property type="taxonomic scope" value="Eukaryota"/>
</dbReference>
<comment type="subcellular location">
    <subcellularLocation>
        <location evidence="1">Nucleus</location>
    </subcellularLocation>
</comment>
<sequence>MKKYSYFSSLDRQNENVAIFSEERKVKKRKKEQEIKKTPIKQSLGYHYEIRKTKKHNNQFRQDTENSLLYTDEEDELTADQSTIPKKHYFYEKYKNKKKIAKVLIKTSNKHEKRDDCGDIFDLLNTETSGITRKRRKKKKIETFFQEASYSENSSIGDCIEVDLSGSAYEKPDELYFLNSNIESFQKKYDSTDMISDDPLTSPFINLDVQNIKKKRIKPLKTVNKKTLINFDNTIEPDPVDHSTEKDLIIVESTPKSSESFYKEISYEYKKKNTLENKSIINNFKNHILEKLTGRKYAPIIGLDLEYKKLRELLYQTINMGESNSCLIIGPKSCGKSNILDTAIVSLSEFSSHFFVVRLNGIIQTDDKLALREIARQLNVEMNLDVQENSSFSDNLFKILTILSHPKELNLINDDNFFDESDTYHSTLSSNNITSVSVIFILDNFDLFIQHHRQTLLYNLFDISQTKKAPIAVIGLTSTLDSVESLEKRVKSRFSHRIIQIKYPDNLELFIKICRAGLTIDYELSSDDFLKEKELQFIKDWNRHVDDLFEKGNVVYKLVEGIFMTSKDVKEFYSHCIIPVTSLSASSFNLQENMFFSRNLFHSFTKTELLNGISLLQFSLLVCAAKIDTRDTNTFNFNMVYKEYHDLVTKSASSSTYSIVKNSSIRLWERDILLDAWEKLCDLNFLQPSDTTLSKSSSGLDREYRMYHIEITLIDLISYMDKVKTIPTILKRWSKEVIA</sequence>
<comment type="similarity">
    <text evidence="2">Belongs to the ORC4 family.</text>
</comment>
<protein>
    <recommendedName>
        <fullName evidence="6">Origin recognition complex subunit 4 C-terminal domain-containing protein</fullName>
    </recommendedName>
</protein>
<keyword evidence="8" id="KW-1185">Reference proteome</keyword>
<dbReference type="PANTHER" id="PTHR12087:SF0">
    <property type="entry name" value="ORIGIN RECOGNITION COMPLEX SUBUNIT 4"/>
    <property type="match status" value="1"/>
</dbReference>
<feature type="domain" description="Origin recognition complex subunit 4 C-terminal" evidence="6">
    <location>
        <begin position="512"/>
        <end position="717"/>
    </location>
</feature>
<keyword evidence="4" id="KW-0238">DNA-binding</keyword>
<evidence type="ECO:0000313" key="8">
    <source>
        <dbReference type="Proteomes" id="UP000053447"/>
    </source>
</evidence>
<dbReference type="GO" id="GO:0003688">
    <property type="term" value="F:DNA replication origin binding"/>
    <property type="evidence" value="ECO:0007669"/>
    <property type="project" value="TreeGrafter"/>
</dbReference>
<dbReference type="GO" id="GO:0006270">
    <property type="term" value="P:DNA replication initiation"/>
    <property type="evidence" value="ECO:0007669"/>
    <property type="project" value="TreeGrafter"/>
</dbReference>
<name>A0A0W4ZR98_PNEJ7</name>
<evidence type="ECO:0000256" key="1">
    <source>
        <dbReference type="ARBA" id="ARBA00004123"/>
    </source>
</evidence>
<keyword evidence="3" id="KW-0235">DNA replication</keyword>
<dbReference type="InterPro" id="IPR016527">
    <property type="entry name" value="ORC4"/>
</dbReference>
<dbReference type="InterPro" id="IPR027417">
    <property type="entry name" value="P-loop_NTPase"/>
</dbReference>
<dbReference type="OrthoDB" id="343623at2759"/>
<evidence type="ECO:0000256" key="2">
    <source>
        <dbReference type="ARBA" id="ARBA00005334"/>
    </source>
</evidence>
<dbReference type="InterPro" id="IPR032705">
    <property type="entry name" value="ORC4_C"/>
</dbReference>
<evidence type="ECO:0000259" key="6">
    <source>
        <dbReference type="Pfam" id="PF14629"/>
    </source>
</evidence>
<dbReference type="Proteomes" id="UP000053447">
    <property type="component" value="Unassembled WGS sequence"/>
</dbReference>
<evidence type="ECO:0000256" key="4">
    <source>
        <dbReference type="ARBA" id="ARBA00023125"/>
    </source>
</evidence>
<dbReference type="AlphaFoldDB" id="A0A0W4ZR98"/>
<dbReference type="VEuPathDB" id="FungiDB:T551_01454"/>
<dbReference type="RefSeq" id="XP_018229892.1">
    <property type="nucleotide sequence ID" value="XM_018373717.1"/>
</dbReference>
<dbReference type="EMBL" id="LFWA01000006">
    <property type="protein sequence ID" value="KTW30902.1"/>
    <property type="molecule type" value="Genomic_DNA"/>
</dbReference>
<comment type="caution">
    <text evidence="7">The sequence shown here is derived from an EMBL/GenBank/DDBJ whole genome shotgun (WGS) entry which is preliminary data.</text>
</comment>
<evidence type="ECO:0000313" key="7">
    <source>
        <dbReference type="EMBL" id="KTW30902.1"/>
    </source>
</evidence>
<gene>
    <name evidence="7" type="ORF">T551_01454</name>
</gene>
<proteinExistence type="inferred from homology"/>
<dbReference type="GeneID" id="28939972"/>
<dbReference type="Pfam" id="PF14629">
    <property type="entry name" value="ORC4_C"/>
    <property type="match status" value="1"/>
</dbReference>
<evidence type="ECO:0000256" key="5">
    <source>
        <dbReference type="ARBA" id="ARBA00023242"/>
    </source>
</evidence>
<dbReference type="STRING" id="1408657.A0A0W4ZR98"/>
<dbReference type="SUPFAM" id="SSF52540">
    <property type="entry name" value="P-loop containing nucleoside triphosphate hydrolases"/>
    <property type="match status" value="1"/>
</dbReference>
<dbReference type="Gene3D" id="3.40.50.300">
    <property type="entry name" value="P-loop containing nucleotide triphosphate hydrolases"/>
    <property type="match status" value="1"/>
</dbReference>
<organism evidence="7 8">
    <name type="scientific">Pneumocystis jirovecii (strain RU7)</name>
    <name type="common">Human pneumocystis pneumonia agent</name>
    <dbReference type="NCBI Taxonomy" id="1408657"/>
    <lineage>
        <taxon>Eukaryota</taxon>
        <taxon>Fungi</taxon>
        <taxon>Dikarya</taxon>
        <taxon>Ascomycota</taxon>
        <taxon>Taphrinomycotina</taxon>
        <taxon>Pneumocystomycetes</taxon>
        <taxon>Pneumocystaceae</taxon>
        <taxon>Pneumocystis</taxon>
    </lineage>
</organism>
<evidence type="ECO:0000256" key="3">
    <source>
        <dbReference type="ARBA" id="ARBA00022705"/>
    </source>
</evidence>
<dbReference type="PANTHER" id="PTHR12087">
    <property type="entry name" value="ORIGIN RECOGNITION COMPLEX SUBUNIT 4"/>
    <property type="match status" value="1"/>
</dbReference>
<dbReference type="GO" id="GO:0005664">
    <property type="term" value="C:nuclear origin of replication recognition complex"/>
    <property type="evidence" value="ECO:0007669"/>
    <property type="project" value="TreeGrafter"/>
</dbReference>